<dbReference type="EMBL" id="JABVXQ010000014">
    <property type="protein sequence ID" value="KAF6078093.1"/>
    <property type="molecule type" value="Genomic_DNA"/>
</dbReference>
<reference evidence="2 3" key="1">
    <citation type="journal article" date="2020" name="Nature">
        <title>Six reference-quality genomes reveal evolution of bat adaptations.</title>
        <authorList>
            <person name="Jebb D."/>
            <person name="Huang Z."/>
            <person name="Pippel M."/>
            <person name="Hughes G.M."/>
            <person name="Lavrichenko K."/>
            <person name="Devanna P."/>
            <person name="Winkler S."/>
            <person name="Jermiin L.S."/>
            <person name="Skirmuntt E.C."/>
            <person name="Katzourakis A."/>
            <person name="Burkitt-Gray L."/>
            <person name="Ray D.A."/>
            <person name="Sullivan K.A.M."/>
            <person name="Roscito J.G."/>
            <person name="Kirilenko B.M."/>
            <person name="Davalos L.M."/>
            <person name="Corthals A.P."/>
            <person name="Power M.L."/>
            <person name="Jones G."/>
            <person name="Ransome R.D."/>
            <person name="Dechmann D.K.N."/>
            <person name="Locatelli A.G."/>
            <person name="Puechmaille S.J."/>
            <person name="Fedrigo O."/>
            <person name="Jarvis E.D."/>
            <person name="Hiller M."/>
            <person name="Vernes S.C."/>
            <person name="Myers E.W."/>
            <person name="Teeling E.C."/>
        </authorList>
    </citation>
    <scope>NUCLEOTIDE SEQUENCE [LARGE SCALE GENOMIC DNA]</scope>
    <source>
        <strain evidence="2">Bat1K_MPI-CBG_1</strain>
    </source>
</reference>
<name>A0A833YF44_9CHIR</name>
<evidence type="ECO:0000313" key="2">
    <source>
        <dbReference type="EMBL" id="KAF6078093.1"/>
    </source>
</evidence>
<evidence type="ECO:0000313" key="3">
    <source>
        <dbReference type="Proteomes" id="UP000664940"/>
    </source>
</evidence>
<feature type="region of interest" description="Disordered" evidence="1">
    <location>
        <begin position="58"/>
        <end position="79"/>
    </location>
</feature>
<accession>A0A833YF44</accession>
<comment type="caution">
    <text evidence="2">The sequence shown here is derived from an EMBL/GenBank/DDBJ whole genome shotgun (WGS) entry which is preliminary data.</text>
</comment>
<proteinExistence type="predicted"/>
<feature type="compositionally biased region" description="Polar residues" evidence="1">
    <location>
        <begin position="148"/>
        <end position="158"/>
    </location>
</feature>
<gene>
    <name evidence="2" type="ORF">HJG60_009019</name>
</gene>
<feature type="compositionally biased region" description="Basic and acidic residues" evidence="1">
    <location>
        <begin position="58"/>
        <end position="77"/>
    </location>
</feature>
<dbReference type="AlphaFoldDB" id="A0A833YF44"/>
<sequence>MTPPHIQCHKVAKWAVLTRSTPKAGIRLSYNIPGAPSMGIKAALPNMQKHREVAKMKKQTDKAQMKEVIKTPQRELSDTETANLSDAQFKVLVIRMLTEMIQGSHKTKKEVKAIQREIKKNIQGTNSEQKEAGIRINNLEPKEEINIQPEQTNKNSKK</sequence>
<feature type="region of interest" description="Disordered" evidence="1">
    <location>
        <begin position="122"/>
        <end position="158"/>
    </location>
</feature>
<evidence type="ECO:0000256" key="1">
    <source>
        <dbReference type="SAM" id="MobiDB-lite"/>
    </source>
</evidence>
<organism evidence="2 3">
    <name type="scientific">Phyllostomus discolor</name>
    <name type="common">pale spear-nosed bat</name>
    <dbReference type="NCBI Taxonomy" id="89673"/>
    <lineage>
        <taxon>Eukaryota</taxon>
        <taxon>Metazoa</taxon>
        <taxon>Chordata</taxon>
        <taxon>Craniata</taxon>
        <taxon>Vertebrata</taxon>
        <taxon>Euteleostomi</taxon>
        <taxon>Mammalia</taxon>
        <taxon>Eutheria</taxon>
        <taxon>Laurasiatheria</taxon>
        <taxon>Chiroptera</taxon>
        <taxon>Yangochiroptera</taxon>
        <taxon>Phyllostomidae</taxon>
        <taxon>Phyllostominae</taxon>
        <taxon>Phyllostomus</taxon>
    </lineage>
</organism>
<dbReference type="Proteomes" id="UP000664940">
    <property type="component" value="Unassembled WGS sequence"/>
</dbReference>
<protein>
    <submittedName>
        <fullName evidence="2">Uncharacterized protein</fullName>
    </submittedName>
</protein>